<sequence>MSSVATSHAMPRTRRRGLFFPAMGLLLLASVVLGFWGTLFRPSQPLPLHQQVHGIVVTAWFVLFAVQALLVAGGRTALHRRLGTFGVVLAVAVIVTSLHTMAQMPTQWRLGGIDVDARRGMVSMVLWGNFGALVAYATLLSRAIAMRTQADAHKRLMLLAMFAIMSPALVRVFSLPVFAGLPAVPLTMAGLLALGAILVAYDLLTLRRVHRQTLWGVPFFLVVHLAPAYVLPGTAIDAAMLRMIW</sequence>
<reference evidence="2 3" key="1">
    <citation type="submission" date="2019-03" db="EMBL/GenBank/DDBJ databases">
        <title>Luteimonas zhaokaii sp.nov., isolated from the rectal contents of Plateau pika in Yushu, Qinghai Province, China.</title>
        <authorList>
            <person name="Zhang G."/>
        </authorList>
    </citation>
    <scope>NUCLEOTIDE SEQUENCE [LARGE SCALE GENOMIC DNA]</scope>
    <source>
        <strain evidence="2 3">B9</strain>
    </source>
</reference>
<feature type="transmembrane region" description="Helical" evidence="1">
    <location>
        <begin position="213"/>
        <end position="231"/>
    </location>
</feature>
<evidence type="ECO:0000313" key="2">
    <source>
        <dbReference type="EMBL" id="TDK23807.1"/>
    </source>
</evidence>
<feature type="transmembrane region" description="Helical" evidence="1">
    <location>
        <begin position="84"/>
        <end position="104"/>
    </location>
</feature>
<comment type="caution">
    <text evidence="2">The sequence shown here is derived from an EMBL/GenBank/DDBJ whole genome shotgun (WGS) entry which is preliminary data.</text>
</comment>
<accession>A0A4R5TQN0</accession>
<dbReference type="EMBL" id="SMTF01000006">
    <property type="protein sequence ID" value="TDK23807.1"/>
    <property type="molecule type" value="Genomic_DNA"/>
</dbReference>
<feature type="transmembrane region" description="Helical" evidence="1">
    <location>
        <begin position="124"/>
        <end position="144"/>
    </location>
</feature>
<feature type="transmembrane region" description="Helical" evidence="1">
    <location>
        <begin position="156"/>
        <end position="173"/>
    </location>
</feature>
<keyword evidence="1" id="KW-0812">Transmembrane</keyword>
<dbReference type="RefSeq" id="WP_133321904.1">
    <property type="nucleotide sequence ID" value="NZ_SMTF01000006.1"/>
</dbReference>
<name>A0A4R5TQN0_9GAMM</name>
<keyword evidence="3" id="KW-1185">Reference proteome</keyword>
<gene>
    <name evidence="2" type="ORF">E2F46_09760</name>
</gene>
<dbReference type="OrthoDB" id="6058202at2"/>
<feature type="transmembrane region" description="Helical" evidence="1">
    <location>
        <begin position="18"/>
        <end position="40"/>
    </location>
</feature>
<organism evidence="2 3">
    <name type="scientific">Luteimonas aestuarii</name>
    <dbReference type="NCBI Taxonomy" id="453837"/>
    <lineage>
        <taxon>Bacteria</taxon>
        <taxon>Pseudomonadati</taxon>
        <taxon>Pseudomonadota</taxon>
        <taxon>Gammaproteobacteria</taxon>
        <taxon>Lysobacterales</taxon>
        <taxon>Lysobacteraceae</taxon>
        <taxon>Luteimonas</taxon>
    </lineage>
</organism>
<feature type="transmembrane region" description="Helical" evidence="1">
    <location>
        <begin position="179"/>
        <end position="201"/>
    </location>
</feature>
<evidence type="ECO:0000313" key="3">
    <source>
        <dbReference type="Proteomes" id="UP000294796"/>
    </source>
</evidence>
<feature type="transmembrane region" description="Helical" evidence="1">
    <location>
        <begin position="52"/>
        <end position="72"/>
    </location>
</feature>
<keyword evidence="1" id="KW-0472">Membrane</keyword>
<dbReference type="AlphaFoldDB" id="A0A4R5TQN0"/>
<evidence type="ECO:0000256" key="1">
    <source>
        <dbReference type="SAM" id="Phobius"/>
    </source>
</evidence>
<keyword evidence="1" id="KW-1133">Transmembrane helix</keyword>
<protein>
    <recommendedName>
        <fullName evidence="4">DUF2306 domain-containing protein</fullName>
    </recommendedName>
</protein>
<dbReference type="Proteomes" id="UP000294796">
    <property type="component" value="Unassembled WGS sequence"/>
</dbReference>
<evidence type="ECO:0008006" key="4">
    <source>
        <dbReference type="Google" id="ProtNLM"/>
    </source>
</evidence>
<proteinExistence type="predicted"/>